<evidence type="ECO:0000313" key="1">
    <source>
        <dbReference type="EMBL" id="KAJ8306314.1"/>
    </source>
</evidence>
<dbReference type="Pfam" id="PF03130">
    <property type="entry name" value="HEAT_PBS"/>
    <property type="match status" value="1"/>
</dbReference>
<dbReference type="Proteomes" id="UP001217089">
    <property type="component" value="Unassembled WGS sequence"/>
</dbReference>
<dbReference type="InterPro" id="IPR004155">
    <property type="entry name" value="PBS_lyase_HEAT"/>
</dbReference>
<organism evidence="1 2">
    <name type="scientific">Tegillarca granosa</name>
    <name type="common">Malaysian cockle</name>
    <name type="synonym">Anadara granosa</name>
    <dbReference type="NCBI Taxonomy" id="220873"/>
    <lineage>
        <taxon>Eukaryota</taxon>
        <taxon>Metazoa</taxon>
        <taxon>Spiralia</taxon>
        <taxon>Lophotrochozoa</taxon>
        <taxon>Mollusca</taxon>
        <taxon>Bivalvia</taxon>
        <taxon>Autobranchia</taxon>
        <taxon>Pteriomorphia</taxon>
        <taxon>Arcoida</taxon>
        <taxon>Arcoidea</taxon>
        <taxon>Arcidae</taxon>
        <taxon>Tegillarca</taxon>
    </lineage>
</organism>
<proteinExistence type="predicted"/>
<gene>
    <name evidence="1" type="ORF">KUTeg_016859</name>
</gene>
<dbReference type="PANTHER" id="PTHR12697">
    <property type="entry name" value="PBS LYASE HEAT-LIKE PROTEIN"/>
    <property type="match status" value="1"/>
</dbReference>
<evidence type="ECO:0000313" key="2">
    <source>
        <dbReference type="Proteomes" id="UP001217089"/>
    </source>
</evidence>
<keyword evidence="2" id="KW-1185">Reference proteome</keyword>
<dbReference type="PANTHER" id="PTHR12697:SF5">
    <property type="entry name" value="DEOXYHYPUSINE HYDROXYLASE"/>
    <property type="match status" value="1"/>
</dbReference>
<protein>
    <submittedName>
        <fullName evidence="1">Uncharacterized protein</fullName>
    </submittedName>
</protein>
<dbReference type="EMBL" id="JARBDR010000813">
    <property type="protein sequence ID" value="KAJ8306314.1"/>
    <property type="molecule type" value="Genomic_DNA"/>
</dbReference>
<comment type="caution">
    <text evidence="1">The sequence shown here is derived from an EMBL/GenBank/DDBJ whole genome shotgun (WGS) entry which is preliminary data.</text>
</comment>
<accession>A0ABQ9EN16</accession>
<sequence>MAYCLGQMQNSYAIPVLTRVLEDKKQEAMEKPWELLDLRSLYKFYRNIYRVTENQNKNALTNPYLSVDPAPPCGNHDINILREALLNEKLPLFKRYRAMFSLRNLGTKESVNVLAEGLIMF</sequence>
<reference evidence="1 2" key="1">
    <citation type="submission" date="2022-12" db="EMBL/GenBank/DDBJ databases">
        <title>Chromosome-level genome of Tegillarca granosa.</title>
        <authorList>
            <person name="Kim J."/>
        </authorList>
    </citation>
    <scope>NUCLEOTIDE SEQUENCE [LARGE SCALE GENOMIC DNA]</scope>
    <source>
        <strain evidence="1">Teg-2019</strain>
        <tissue evidence="1">Adductor muscle</tissue>
    </source>
</reference>
<name>A0ABQ9EN16_TEGGR</name>